<evidence type="ECO:0008006" key="3">
    <source>
        <dbReference type="Google" id="ProtNLM"/>
    </source>
</evidence>
<proteinExistence type="predicted"/>
<keyword evidence="2" id="KW-1185">Reference proteome</keyword>
<reference evidence="1 2" key="1">
    <citation type="journal article" date="2012" name="J. Bacteriol.">
        <title>Complete Genome Sequence of Mycobacterium vaccae Type Strain ATCC 25954.</title>
        <authorList>
            <person name="Ho Y.S."/>
            <person name="Adroub S.A."/>
            <person name="Abadi M."/>
            <person name="Al Alwan B."/>
            <person name="Alkhateeb R."/>
            <person name="Gao G."/>
            <person name="Ragab A."/>
            <person name="Ali S."/>
            <person name="van Soolingen D."/>
            <person name="Bitter W."/>
            <person name="Pain A."/>
            <person name="Abdallah A.M."/>
        </authorList>
    </citation>
    <scope>NUCLEOTIDE SEQUENCE [LARGE SCALE GENOMIC DNA]</scope>
    <source>
        <strain evidence="1 2">ATCC 25954</strain>
    </source>
</reference>
<accession>K0URS3</accession>
<dbReference type="InterPro" id="IPR038765">
    <property type="entry name" value="Papain-like_cys_pep_sf"/>
</dbReference>
<dbReference type="HOGENOM" id="CLU_526595_0_0_11"/>
<dbReference type="PATRIC" id="fig|1194972.3.peg.2215"/>
<dbReference type="eggNOG" id="COG4870">
    <property type="taxonomic scope" value="Bacteria"/>
</dbReference>
<evidence type="ECO:0000313" key="2">
    <source>
        <dbReference type="Proteomes" id="UP000006072"/>
    </source>
</evidence>
<name>K0URS3_MYCVA</name>
<dbReference type="SUPFAM" id="SSF54001">
    <property type="entry name" value="Cysteine proteinases"/>
    <property type="match status" value="1"/>
</dbReference>
<dbReference type="Gene3D" id="3.90.70.10">
    <property type="entry name" value="Cysteine proteinases"/>
    <property type="match status" value="1"/>
</dbReference>
<dbReference type="AlphaFoldDB" id="K0URS3"/>
<dbReference type="RefSeq" id="WP_003932512.1">
    <property type="nucleotide sequence ID" value="NZ_JH814696.1"/>
</dbReference>
<sequence length="517" mass="57864">MFSTTWPTRVLSAAVIDDDPAFVAQHIGEVRRLNALSYRRFPAPKTLTGLFDFLPEVVSLAHWQTPFKDQLDRGTCYAFATCAGMEAAYRRQHHVTLDLSEQFAFHINKAGELIPGFHSSPKLLHENNSSFWGFQGSSDIVTKLARSAIPLERHARYLSHSDMNTLRLNTPGAGALISEESTPQSQIDAFEYTQGHIPLASRYRARYRVTGFRSLGDDPSDILIQAVLSQGHEVIADIPGHCYLIVGYDRGSREWLVKDSRGQNTFIRVPFGAPAILGAHYITAVCPPESSVQKDAWWIGRWNVDHDGWTGHLVIRRTTDYRQAEGKPTKLGTYFRDGKGYAVNGYVEDDGQQLHFWVADSTKRVPAGKLTGQEFRAYVFSWDPDNAAGQTWWSGIPFGVTMSRDPIHTLGNRGFDASQWIGTWDMNHDGWGGRLEISSVAPLRVRYTPDAGESLDVVGSLVSPHELRLMIMFPDGIQPFTLLAHTWELGRFSGVTRWGGGPFNWGGRRFGVQGVKR</sequence>
<gene>
    <name evidence="1" type="ORF">MVAC_11062</name>
</gene>
<dbReference type="PROSITE" id="PS00139">
    <property type="entry name" value="THIOL_PROTEASE_CYS"/>
    <property type="match status" value="1"/>
</dbReference>
<dbReference type="InterPro" id="IPR000169">
    <property type="entry name" value="Pept_cys_AS"/>
</dbReference>
<comment type="caution">
    <text evidence="1">The sequence shown here is derived from an EMBL/GenBank/DDBJ whole genome shotgun (WGS) entry which is preliminary data.</text>
</comment>
<dbReference type="Proteomes" id="UP000006072">
    <property type="component" value="Unassembled WGS sequence"/>
</dbReference>
<organism evidence="1 2">
    <name type="scientific">Mycolicibacterium vaccae ATCC 25954</name>
    <dbReference type="NCBI Taxonomy" id="1194972"/>
    <lineage>
        <taxon>Bacteria</taxon>
        <taxon>Bacillati</taxon>
        <taxon>Actinomycetota</taxon>
        <taxon>Actinomycetes</taxon>
        <taxon>Mycobacteriales</taxon>
        <taxon>Mycobacteriaceae</taxon>
        <taxon>Mycolicibacterium</taxon>
    </lineage>
</organism>
<evidence type="ECO:0000313" key="1">
    <source>
        <dbReference type="EMBL" id="EJZ09817.1"/>
    </source>
</evidence>
<protein>
    <recommendedName>
        <fullName evidence="3">Peptidase C1A papain C-terminal domain-containing protein</fullName>
    </recommendedName>
</protein>
<dbReference type="EMBL" id="ALQA01000019">
    <property type="protein sequence ID" value="EJZ09817.1"/>
    <property type="molecule type" value="Genomic_DNA"/>
</dbReference>